<proteinExistence type="predicted"/>
<dbReference type="SUPFAM" id="SSF50621">
    <property type="entry name" value="Alanine racemase C-terminal domain-like"/>
    <property type="match status" value="1"/>
</dbReference>
<comment type="cofactor">
    <cofactor evidence="1 3">
        <name>pyridoxal 5'-phosphate</name>
        <dbReference type="ChEBI" id="CHEBI:597326"/>
    </cofactor>
</comment>
<feature type="domain" description="Orn/DAP/Arg decarboxylase 2 N-terminal" evidence="4">
    <location>
        <begin position="64"/>
        <end position="308"/>
    </location>
</feature>
<evidence type="ECO:0000256" key="3">
    <source>
        <dbReference type="PIRSR" id="PIRSR600183-50"/>
    </source>
</evidence>
<organism evidence="5 6">
    <name type="scientific">Candidatus Methylomirabilis lanthanidiphila</name>
    <dbReference type="NCBI Taxonomy" id="2211376"/>
    <lineage>
        <taxon>Bacteria</taxon>
        <taxon>Candidatus Methylomirabilota</taxon>
        <taxon>Candidatus Methylomirabilia</taxon>
        <taxon>Candidatus Methylomirabilales</taxon>
        <taxon>Candidatus Methylomirabilaceae</taxon>
        <taxon>Candidatus Methylomirabilis</taxon>
    </lineage>
</organism>
<gene>
    <name evidence="5" type="ORF">MELA_03049</name>
</gene>
<evidence type="ECO:0000256" key="1">
    <source>
        <dbReference type="ARBA" id="ARBA00001933"/>
    </source>
</evidence>
<sequence>MTNSVTLNQRRVASSATRRLLRQDGPFHTEAGEIWIEHLSCREIVKPLGTPLLVYSAARLRDNIAEATAAADASPRPVRIHFALKACYLLGVVSLIQQAGLNVEVMSEYEYLLARRIGFTPDQVIVNGPAKRREFLERAVIDGVSLINVESLSEIAFLQGLGRRLGRTINVGIRINPLLSRRLRGPFTPPGSKFGFDVPGGEAAAAVTRIARSSFLSLQAVHCHGYTRQYRPDAHRAQVSAVVRFLRRVEADLGILIPALDFGGGFGSRYLMEAQGQTFRRFIRAMLEPLAALPGDRQIIIEPGRYLVNDAAVCLTSVLACKRTAHRRWALVDAGRNILPPRENAEYVVMPCQVSSGRTVYHVGDFLCVPSEPVPMSVVGGAMRPGDLLAVFNAGAYTFSMAQNFGEPIPNAILVDKGEWTWLFKKRSVEEQFVK</sequence>
<dbReference type="PRINTS" id="PR01179">
    <property type="entry name" value="ODADCRBXLASE"/>
</dbReference>
<dbReference type="InterPro" id="IPR009006">
    <property type="entry name" value="Ala_racemase/Decarboxylase_C"/>
</dbReference>
<evidence type="ECO:0000259" key="4">
    <source>
        <dbReference type="Pfam" id="PF02784"/>
    </source>
</evidence>
<dbReference type="EC" id="4.1.1.20" evidence="5"/>
<feature type="active site" description="Proton donor" evidence="3">
    <location>
        <position position="368"/>
    </location>
</feature>
<keyword evidence="6" id="KW-1185">Reference proteome</keyword>
<name>A0A564ZMU6_9BACT</name>
<dbReference type="EMBL" id="CABIKM010000082">
    <property type="protein sequence ID" value="VUZ86644.1"/>
    <property type="molecule type" value="Genomic_DNA"/>
</dbReference>
<dbReference type="Proteomes" id="UP000334340">
    <property type="component" value="Unassembled WGS sequence"/>
</dbReference>
<dbReference type="InterPro" id="IPR000183">
    <property type="entry name" value="Orn/DAP/Arg_de-COase"/>
</dbReference>
<reference evidence="5 6" key="1">
    <citation type="submission" date="2019-07" db="EMBL/GenBank/DDBJ databases">
        <authorList>
            <person name="Cremers G."/>
        </authorList>
    </citation>
    <scope>NUCLEOTIDE SEQUENCE [LARGE SCALE GENOMIC DNA]</scope>
</reference>
<dbReference type="PANTHER" id="PTHR43727">
    <property type="entry name" value="DIAMINOPIMELATE DECARBOXYLASE"/>
    <property type="match status" value="1"/>
</dbReference>
<dbReference type="SUPFAM" id="SSF51419">
    <property type="entry name" value="PLP-binding barrel"/>
    <property type="match status" value="1"/>
</dbReference>
<dbReference type="GO" id="GO:0008836">
    <property type="term" value="F:diaminopimelate decarboxylase activity"/>
    <property type="evidence" value="ECO:0007669"/>
    <property type="project" value="UniProtKB-EC"/>
</dbReference>
<dbReference type="Pfam" id="PF02784">
    <property type="entry name" value="Orn_Arg_deC_N"/>
    <property type="match status" value="1"/>
</dbReference>
<dbReference type="AlphaFoldDB" id="A0A564ZMU6"/>
<dbReference type="InterPro" id="IPR022644">
    <property type="entry name" value="De-COase2_N"/>
</dbReference>
<evidence type="ECO:0000313" key="5">
    <source>
        <dbReference type="EMBL" id="VUZ86644.1"/>
    </source>
</evidence>
<accession>A0A564ZMU6</accession>
<dbReference type="Gene3D" id="3.20.20.10">
    <property type="entry name" value="Alanine racemase"/>
    <property type="match status" value="1"/>
</dbReference>
<keyword evidence="5" id="KW-0456">Lyase</keyword>
<evidence type="ECO:0000256" key="2">
    <source>
        <dbReference type="ARBA" id="ARBA00022898"/>
    </source>
</evidence>
<dbReference type="GO" id="GO:0009089">
    <property type="term" value="P:lysine biosynthetic process via diaminopimelate"/>
    <property type="evidence" value="ECO:0007669"/>
    <property type="project" value="TreeGrafter"/>
</dbReference>
<dbReference type="InterPro" id="IPR029066">
    <property type="entry name" value="PLP-binding_barrel"/>
</dbReference>
<evidence type="ECO:0000313" key="6">
    <source>
        <dbReference type="Proteomes" id="UP000334340"/>
    </source>
</evidence>
<protein>
    <submittedName>
        <fullName evidence="5">Diaminopimelate decarboxylase</fullName>
        <ecNumber evidence="5">4.1.1.20</ecNumber>
    </submittedName>
</protein>
<dbReference type="PANTHER" id="PTHR43727:SF2">
    <property type="entry name" value="GROUP IV DECARBOXYLASE"/>
    <property type="match status" value="1"/>
</dbReference>
<feature type="modified residue" description="N6-(pyridoxal phosphate)lysine" evidence="3">
    <location>
        <position position="85"/>
    </location>
</feature>
<dbReference type="Gene3D" id="2.40.37.10">
    <property type="entry name" value="Lyase, Ornithine Decarboxylase, Chain A, domain 1"/>
    <property type="match status" value="1"/>
</dbReference>
<keyword evidence="2 3" id="KW-0663">Pyridoxal phosphate</keyword>